<feature type="region of interest" description="Disordered" evidence="9">
    <location>
        <begin position="1135"/>
        <end position="1183"/>
    </location>
</feature>
<dbReference type="FunFam" id="3.10.20.370:FF:000001">
    <property type="entry name" value="Retrovirus-related Pol polyprotein from transposon 17.6-like protein"/>
    <property type="match status" value="1"/>
</dbReference>
<dbReference type="SUPFAM" id="SSF56672">
    <property type="entry name" value="DNA/RNA polymerases"/>
    <property type="match status" value="1"/>
</dbReference>
<dbReference type="PROSITE" id="PS50994">
    <property type="entry name" value="INTEGRASE"/>
    <property type="match status" value="1"/>
</dbReference>
<dbReference type="CDD" id="cd09274">
    <property type="entry name" value="RNase_HI_RT_Ty3"/>
    <property type="match status" value="1"/>
</dbReference>
<dbReference type="InterPro" id="IPR043502">
    <property type="entry name" value="DNA/RNA_pol_sf"/>
</dbReference>
<evidence type="ECO:0000256" key="4">
    <source>
        <dbReference type="ARBA" id="ARBA00022695"/>
    </source>
</evidence>
<keyword evidence="6" id="KW-0255">Endonuclease</keyword>
<dbReference type="InterPro" id="IPR001584">
    <property type="entry name" value="Integrase_cat-core"/>
</dbReference>
<evidence type="ECO:0000256" key="3">
    <source>
        <dbReference type="ARBA" id="ARBA00022679"/>
    </source>
</evidence>
<dbReference type="GO" id="GO:0015074">
    <property type="term" value="P:DNA integration"/>
    <property type="evidence" value="ECO:0007669"/>
    <property type="project" value="InterPro"/>
</dbReference>
<feature type="non-terminal residue" evidence="12">
    <location>
        <position position="1"/>
    </location>
</feature>
<dbReference type="PANTHER" id="PTHR37984:SF5">
    <property type="entry name" value="PROTEIN NYNRIN-LIKE"/>
    <property type="match status" value="1"/>
</dbReference>
<dbReference type="FunFam" id="1.10.340.70:FF:000001">
    <property type="entry name" value="Retrovirus-related Pol polyprotein from transposon gypsy-like Protein"/>
    <property type="match status" value="1"/>
</dbReference>
<dbReference type="InterPro" id="IPR043128">
    <property type="entry name" value="Rev_trsase/Diguanyl_cyclase"/>
</dbReference>
<protein>
    <recommendedName>
        <fullName evidence="1">RNA-directed DNA polymerase</fullName>
        <ecNumber evidence="1">2.7.7.49</ecNumber>
    </recommendedName>
</protein>
<dbReference type="FunFam" id="3.30.420.10:FF:000032">
    <property type="entry name" value="Retrovirus-related Pol polyprotein from transposon 297-like Protein"/>
    <property type="match status" value="1"/>
</dbReference>
<sequence>SGGQIDVRGCYRLKLALGRHRFEHPCFIISDDAALPLDGILGQDVLSEHNIDVLVSRGALSVRGDEVPFWRESKGAADAAQRLFSGVPVRLSAPCVLPPLSEIICWVKVDVPEGELGVLEETTLHTHGVTAKGALVTVDRHSRVPVSLINFSREPLLLPRNKTVVRFHSAREADINSVRGVAESGSDQGNVTSLFELGHIRAEERGRLESLLNGYSAVFARSKLDLGRCDVIKHRINTTSDAPVYQRAYRIPYSQRDEMAKQIRDLEEEGIVEPSKSPWGAPALLVEKPDGSSRLVVDYRRLNAVTRVDPYPIPDIQETLAQLGSARYFSVVDLAAGFWQIEMDPRDKNKTAFNTPSGHYEWNRMPMGLVNSPAVWQRTADVILEGLIGQSCHVYMDDIVIYSRDFDSHLRDIERVLKRLRAAGLKLKPSKCQFLRSEVKYLGHIVSADGVRPDPEKEEAIRNFPRPTKVREIREFLGLVGYYRRFIDNFAKIAKPLTTLTSKYATFRWGDSEEGAYCKLRDMLLTAPVLGYPDFGSPFILATDASQYALGAVLSQVKNGIERPMAFASRQLNKAEVNYSATEKECLAVIWATRHFRCYLYGRRFKIITDCRPLRWLMNVRDPGSRLARWNLQLQEYDYEIIHKPGSGHTNADALSRARDPPSTVGAVLSFVPVFEDGTIKDEQERDPELRKISDRLAGNDSDDQGYFRDRMGLLRKGGPGQREGRARERTVIPKSLVEKVLYAYHNAPYSGHFGFKKTLRKITAKYVWRGMHRDVKSYCASCESCQLRKSGQRRRAPLELFGEVKEPFERTALDIVGPLPITTEGNKYVLVFVDHFTKFAEALPLRDQKAETVARAFVERIVLRHGVPQQLLTDQGTNFVSGLMKETCRLLGVKKLTTTAYHPESNGAVERLNKTIKGLLSHLVARDQRDWDLWMPYVLFSYNTAVHESTEETPFYLCHGRDPGLPHEILDAPSVPKYACLEDYRAELTLRMRAAHEVTGEALRKSQACRKTQYDRKTKSPEFREGDRVYVDVRYPGKGLSQKLGQKWKGPYRITRLVTPVVAQVKEIKRGSVTTVHVNRLKKAAPEGPFPTKDESASLVQADATEPLAVPETSRTDENDAAVMWEAAEQWELRELPPESEHSGPAAASTPPAQFTPSPSAEIEIDERVWGMSYAPPGSEGT</sequence>
<dbReference type="GO" id="GO:0003964">
    <property type="term" value="F:RNA-directed DNA polymerase activity"/>
    <property type="evidence" value="ECO:0007669"/>
    <property type="project" value="UniProtKB-KW"/>
</dbReference>
<dbReference type="FunFam" id="3.10.10.10:FF:000007">
    <property type="entry name" value="Retrovirus-related Pol polyprotein from transposon 17.6-like Protein"/>
    <property type="match status" value="1"/>
</dbReference>
<accession>A0A147BAZ1</accession>
<dbReference type="EC" id="2.7.7.49" evidence="1"/>
<dbReference type="AlphaFoldDB" id="A0A147BAZ1"/>
<dbReference type="Gene3D" id="3.30.70.270">
    <property type="match status" value="2"/>
</dbReference>
<dbReference type="Gene3D" id="1.10.340.70">
    <property type="match status" value="1"/>
</dbReference>
<evidence type="ECO:0000256" key="1">
    <source>
        <dbReference type="ARBA" id="ARBA00012493"/>
    </source>
</evidence>
<evidence type="ECO:0000259" key="10">
    <source>
        <dbReference type="PROSITE" id="PS50878"/>
    </source>
</evidence>
<evidence type="ECO:0000256" key="9">
    <source>
        <dbReference type="SAM" id="MobiDB-lite"/>
    </source>
</evidence>
<feature type="domain" description="Integrase catalytic" evidence="11">
    <location>
        <begin position="804"/>
        <end position="963"/>
    </location>
</feature>
<dbReference type="InterPro" id="IPR000477">
    <property type="entry name" value="RT_dom"/>
</dbReference>
<evidence type="ECO:0000256" key="5">
    <source>
        <dbReference type="ARBA" id="ARBA00022722"/>
    </source>
</evidence>
<keyword evidence="4" id="KW-0548">Nucleotidyltransferase</keyword>
<dbReference type="GO" id="GO:0004519">
    <property type="term" value="F:endonuclease activity"/>
    <property type="evidence" value="ECO:0007669"/>
    <property type="project" value="UniProtKB-KW"/>
</dbReference>
<dbReference type="GO" id="GO:0006508">
    <property type="term" value="P:proteolysis"/>
    <property type="evidence" value="ECO:0007669"/>
    <property type="project" value="UniProtKB-KW"/>
</dbReference>
<dbReference type="Pfam" id="PF17921">
    <property type="entry name" value="Integrase_H2C2"/>
    <property type="match status" value="1"/>
</dbReference>
<dbReference type="EMBL" id="GEGO01007454">
    <property type="protein sequence ID" value="JAR87950.1"/>
    <property type="molecule type" value="Transcribed_RNA"/>
</dbReference>
<proteinExistence type="predicted"/>
<dbReference type="InterPro" id="IPR041588">
    <property type="entry name" value="Integrase_H2C2"/>
</dbReference>
<feature type="region of interest" description="Disordered" evidence="9">
    <location>
        <begin position="1085"/>
        <end position="1120"/>
    </location>
</feature>
<dbReference type="InterPro" id="IPR021109">
    <property type="entry name" value="Peptidase_aspartic_dom_sf"/>
</dbReference>
<dbReference type="GO" id="GO:0003676">
    <property type="term" value="F:nucleic acid binding"/>
    <property type="evidence" value="ECO:0007669"/>
    <property type="project" value="InterPro"/>
</dbReference>
<dbReference type="CDD" id="cd01647">
    <property type="entry name" value="RT_LTR"/>
    <property type="match status" value="1"/>
</dbReference>
<keyword evidence="2" id="KW-0645">Protease</keyword>
<keyword evidence="8" id="KW-0695">RNA-directed DNA polymerase</keyword>
<dbReference type="InterPro" id="IPR012337">
    <property type="entry name" value="RNaseH-like_sf"/>
</dbReference>
<dbReference type="Pfam" id="PF00078">
    <property type="entry name" value="RVT_1"/>
    <property type="match status" value="1"/>
</dbReference>
<dbReference type="SUPFAM" id="SSF53098">
    <property type="entry name" value="Ribonuclease H-like"/>
    <property type="match status" value="1"/>
</dbReference>
<evidence type="ECO:0000256" key="6">
    <source>
        <dbReference type="ARBA" id="ARBA00022759"/>
    </source>
</evidence>
<dbReference type="PANTHER" id="PTHR37984">
    <property type="entry name" value="PROTEIN CBG26694"/>
    <property type="match status" value="1"/>
</dbReference>
<dbReference type="Pfam" id="PF00665">
    <property type="entry name" value="rve"/>
    <property type="match status" value="1"/>
</dbReference>
<evidence type="ECO:0000313" key="12">
    <source>
        <dbReference type="EMBL" id="JAR87950.1"/>
    </source>
</evidence>
<dbReference type="GO" id="GO:0008233">
    <property type="term" value="F:peptidase activity"/>
    <property type="evidence" value="ECO:0007669"/>
    <property type="project" value="UniProtKB-KW"/>
</dbReference>
<feature type="domain" description="Reverse transcriptase" evidence="10">
    <location>
        <begin position="267"/>
        <end position="446"/>
    </location>
</feature>
<organism evidence="12">
    <name type="scientific">Ixodes ricinus</name>
    <name type="common">Common tick</name>
    <name type="synonym">Acarus ricinus</name>
    <dbReference type="NCBI Taxonomy" id="34613"/>
    <lineage>
        <taxon>Eukaryota</taxon>
        <taxon>Metazoa</taxon>
        <taxon>Ecdysozoa</taxon>
        <taxon>Arthropoda</taxon>
        <taxon>Chelicerata</taxon>
        <taxon>Arachnida</taxon>
        <taxon>Acari</taxon>
        <taxon>Parasitiformes</taxon>
        <taxon>Ixodida</taxon>
        <taxon>Ixodoidea</taxon>
        <taxon>Ixodidae</taxon>
        <taxon>Ixodinae</taxon>
        <taxon>Ixodes</taxon>
    </lineage>
</organism>
<keyword evidence="5" id="KW-0540">Nuclease</keyword>
<reference evidence="12" key="1">
    <citation type="journal article" date="2018" name="PLoS Negl. Trop. Dis.">
        <title>Sialome diversity of ticks revealed by RNAseq of single tick salivary glands.</title>
        <authorList>
            <person name="Perner J."/>
            <person name="Kropackova S."/>
            <person name="Kopacek P."/>
            <person name="Ribeiro J.M."/>
        </authorList>
    </citation>
    <scope>NUCLEOTIDE SEQUENCE</scope>
    <source>
        <strain evidence="12">Siblings of single egg batch collected in Ceske Budejovice</strain>
        <tissue evidence="12">Salivary glands</tissue>
    </source>
</reference>
<dbReference type="Gene3D" id="2.30.30.850">
    <property type="match status" value="1"/>
</dbReference>
<dbReference type="Gene3D" id="3.30.420.10">
    <property type="entry name" value="Ribonuclease H-like superfamily/Ribonuclease H"/>
    <property type="match status" value="1"/>
</dbReference>
<evidence type="ECO:0000259" key="11">
    <source>
        <dbReference type="PROSITE" id="PS50994"/>
    </source>
</evidence>
<dbReference type="Pfam" id="PF17917">
    <property type="entry name" value="RT_RNaseH"/>
    <property type="match status" value="1"/>
</dbReference>
<evidence type="ECO:0000256" key="2">
    <source>
        <dbReference type="ARBA" id="ARBA00022670"/>
    </source>
</evidence>
<dbReference type="GO" id="GO:0042575">
    <property type="term" value="C:DNA polymerase complex"/>
    <property type="evidence" value="ECO:0007669"/>
    <property type="project" value="UniProtKB-ARBA"/>
</dbReference>
<keyword evidence="3" id="KW-0808">Transferase</keyword>
<dbReference type="InterPro" id="IPR050951">
    <property type="entry name" value="Retrovirus_Pol_polyprotein"/>
</dbReference>
<evidence type="ECO:0000256" key="8">
    <source>
        <dbReference type="ARBA" id="ARBA00022918"/>
    </source>
</evidence>
<dbReference type="PROSITE" id="PS50878">
    <property type="entry name" value="RT_POL"/>
    <property type="match status" value="1"/>
</dbReference>
<evidence type="ECO:0000256" key="7">
    <source>
        <dbReference type="ARBA" id="ARBA00022801"/>
    </source>
</evidence>
<dbReference type="FunFam" id="3.30.70.270:FF:000020">
    <property type="entry name" value="Transposon Tf2-6 polyprotein-like Protein"/>
    <property type="match status" value="1"/>
</dbReference>
<dbReference type="Gene3D" id="3.10.10.10">
    <property type="entry name" value="HIV Type 1 Reverse Transcriptase, subunit A, domain 1"/>
    <property type="match status" value="1"/>
</dbReference>
<keyword evidence="7" id="KW-0378">Hydrolase</keyword>
<dbReference type="InterPro" id="IPR036397">
    <property type="entry name" value="RNaseH_sf"/>
</dbReference>
<dbReference type="Gene3D" id="3.10.20.370">
    <property type="match status" value="1"/>
</dbReference>
<name>A0A147BAZ1_IXORI</name>
<dbReference type="InterPro" id="IPR041373">
    <property type="entry name" value="RT_RNaseH"/>
</dbReference>
<dbReference type="Gene3D" id="2.40.70.10">
    <property type="entry name" value="Acid Proteases"/>
    <property type="match status" value="1"/>
</dbReference>